<sequence>MPHVHSGWEKNFLRLPQLLGCTCSAEEYEEYVREALRDGIEAASLDPQAVEQSGYNEEDENPWSEFYSDYHVRLVAGRVRIVNATTLVLGGSDAGIVLVMWFDQCGRAIHHSRQPLEDALEIANVSDAMLKENSCWANVHIDQSYKWGAPLGPPYEGSEESFG</sequence>
<organism evidence="1 2">
    <name type="scientific">Penicillium brevicompactum</name>
    <dbReference type="NCBI Taxonomy" id="5074"/>
    <lineage>
        <taxon>Eukaryota</taxon>
        <taxon>Fungi</taxon>
        <taxon>Dikarya</taxon>
        <taxon>Ascomycota</taxon>
        <taxon>Pezizomycotina</taxon>
        <taxon>Eurotiomycetes</taxon>
        <taxon>Eurotiomycetidae</taxon>
        <taxon>Eurotiales</taxon>
        <taxon>Aspergillaceae</taxon>
        <taxon>Penicillium</taxon>
    </lineage>
</organism>
<protein>
    <submittedName>
        <fullName evidence="1">Uncharacterized protein</fullName>
    </submittedName>
</protein>
<reference evidence="1" key="1">
    <citation type="submission" date="2022-12" db="EMBL/GenBank/DDBJ databases">
        <authorList>
            <person name="Petersen C."/>
        </authorList>
    </citation>
    <scope>NUCLEOTIDE SEQUENCE</scope>
    <source>
        <strain evidence="1">IBT 35673</strain>
    </source>
</reference>
<dbReference type="Proteomes" id="UP001147695">
    <property type="component" value="Unassembled WGS sequence"/>
</dbReference>
<reference evidence="1" key="2">
    <citation type="journal article" date="2023" name="IMA Fungus">
        <title>Comparative genomic study of the Penicillium genus elucidates a diverse pangenome and 15 lateral gene transfer events.</title>
        <authorList>
            <person name="Petersen C."/>
            <person name="Sorensen T."/>
            <person name="Nielsen M.R."/>
            <person name="Sondergaard T.E."/>
            <person name="Sorensen J.L."/>
            <person name="Fitzpatrick D.A."/>
            <person name="Frisvad J.C."/>
            <person name="Nielsen K.L."/>
        </authorList>
    </citation>
    <scope>NUCLEOTIDE SEQUENCE</scope>
    <source>
        <strain evidence="1">IBT 35673</strain>
    </source>
</reference>
<accession>A0A9W9QAN1</accession>
<evidence type="ECO:0000313" key="2">
    <source>
        <dbReference type="Proteomes" id="UP001147695"/>
    </source>
</evidence>
<dbReference type="EMBL" id="JAPZBQ010000005">
    <property type="protein sequence ID" value="KAJ5328508.1"/>
    <property type="molecule type" value="Genomic_DNA"/>
</dbReference>
<evidence type="ECO:0000313" key="1">
    <source>
        <dbReference type="EMBL" id="KAJ5328508.1"/>
    </source>
</evidence>
<proteinExistence type="predicted"/>
<name>A0A9W9QAN1_PENBR</name>
<comment type="caution">
    <text evidence="1">The sequence shown here is derived from an EMBL/GenBank/DDBJ whole genome shotgun (WGS) entry which is preliminary data.</text>
</comment>
<gene>
    <name evidence="1" type="ORF">N7452_008898</name>
</gene>
<dbReference type="AlphaFoldDB" id="A0A9W9QAN1"/>